<dbReference type="InterPro" id="IPR013320">
    <property type="entry name" value="ConA-like_dom_sf"/>
</dbReference>
<feature type="domain" description="Secretion system C-terminal sorting" evidence="3">
    <location>
        <begin position="203"/>
        <end position="269"/>
    </location>
</feature>
<evidence type="ECO:0000313" key="5">
    <source>
        <dbReference type="Proteomes" id="UP000182034"/>
    </source>
</evidence>
<dbReference type="InterPro" id="IPR026444">
    <property type="entry name" value="Secre_tail"/>
</dbReference>
<gene>
    <name evidence="4" type="ORF">SAMN05216324_108112</name>
</gene>
<reference evidence="5" key="1">
    <citation type="submission" date="2016-10" db="EMBL/GenBank/DDBJ databases">
        <authorList>
            <person name="Varghese N."/>
            <person name="Submissions S."/>
        </authorList>
    </citation>
    <scope>NUCLEOTIDE SEQUENCE [LARGE SCALE GENOMIC DNA]</scope>
    <source>
        <strain evidence="5">SUR2</strain>
    </source>
</reference>
<proteinExistence type="predicted"/>
<accession>A0A1K2IRI1</accession>
<sequence>MRKILLPLVLACGMANAQLFSENFNTGTLPAGWTVNNPDTTYNWGVGTQTGFASFPTGAAFFDDDDVGPSGINTNARLISPVINLSAASSPKLSFKYANQIYDLDSTLKVEAFNGTSWVQVFTFSGEAGVWDIDFNTFAYVLTTYADAANIDLTPYANANFQLRFVYDDVGDYSYGVVVDDIVISATTILGTSEISASDNIKVYPNPVKDDLFIKADDLKNAKISVIDMSGKKVKTFEGKSEKYNLSDLPNGAYMILIDNGKEIITKKILKK</sequence>
<dbReference type="OrthoDB" id="1447653at2"/>
<keyword evidence="5" id="KW-1185">Reference proteome</keyword>
<dbReference type="GO" id="GO:0005975">
    <property type="term" value="P:carbohydrate metabolic process"/>
    <property type="evidence" value="ECO:0007669"/>
    <property type="project" value="UniProtKB-ARBA"/>
</dbReference>
<dbReference type="RefSeq" id="WP_072410280.1">
    <property type="nucleotide sequence ID" value="NZ_FPKW01000008.1"/>
</dbReference>
<dbReference type="GO" id="GO:0004553">
    <property type="term" value="F:hydrolase activity, hydrolyzing O-glycosyl compounds"/>
    <property type="evidence" value="ECO:0007669"/>
    <property type="project" value="UniProtKB-ARBA"/>
</dbReference>
<evidence type="ECO:0000313" key="4">
    <source>
        <dbReference type="EMBL" id="SFZ95049.1"/>
    </source>
</evidence>
<evidence type="ECO:0000259" key="3">
    <source>
        <dbReference type="Pfam" id="PF18962"/>
    </source>
</evidence>
<feature type="signal peptide" evidence="2">
    <location>
        <begin position="1"/>
        <end position="17"/>
    </location>
</feature>
<dbReference type="STRING" id="1612149.SAMN05216324_108112"/>
<name>A0A1K2IRI1_9FLAO</name>
<protein>
    <submittedName>
        <fullName evidence="4">Por secretion system C-terminal sorting domain-containing protein</fullName>
    </submittedName>
</protein>
<dbReference type="Gene3D" id="2.60.120.200">
    <property type="match status" value="1"/>
</dbReference>
<evidence type="ECO:0000256" key="2">
    <source>
        <dbReference type="SAM" id="SignalP"/>
    </source>
</evidence>
<dbReference type="SUPFAM" id="SSF49899">
    <property type="entry name" value="Concanavalin A-like lectins/glucanases"/>
    <property type="match status" value="1"/>
</dbReference>
<keyword evidence="1 2" id="KW-0732">Signal</keyword>
<dbReference type="NCBIfam" id="TIGR04183">
    <property type="entry name" value="Por_Secre_tail"/>
    <property type="match status" value="1"/>
</dbReference>
<feature type="chain" id="PRO_5012746863" evidence="2">
    <location>
        <begin position="18"/>
        <end position="272"/>
    </location>
</feature>
<dbReference type="Proteomes" id="UP000182034">
    <property type="component" value="Unassembled WGS sequence"/>
</dbReference>
<dbReference type="EMBL" id="FPKW01000008">
    <property type="protein sequence ID" value="SFZ95049.1"/>
    <property type="molecule type" value="Genomic_DNA"/>
</dbReference>
<organism evidence="4 5">
    <name type="scientific">Chryseobacterium limigenitum</name>
    <dbReference type="NCBI Taxonomy" id="1612149"/>
    <lineage>
        <taxon>Bacteria</taxon>
        <taxon>Pseudomonadati</taxon>
        <taxon>Bacteroidota</taxon>
        <taxon>Flavobacteriia</taxon>
        <taxon>Flavobacteriales</taxon>
        <taxon>Weeksellaceae</taxon>
        <taxon>Chryseobacterium group</taxon>
        <taxon>Chryseobacterium</taxon>
    </lineage>
</organism>
<dbReference type="AlphaFoldDB" id="A0A1K2IRI1"/>
<dbReference type="Pfam" id="PF18962">
    <property type="entry name" value="Por_Secre_tail"/>
    <property type="match status" value="1"/>
</dbReference>
<evidence type="ECO:0000256" key="1">
    <source>
        <dbReference type="ARBA" id="ARBA00022729"/>
    </source>
</evidence>